<accession>A0ABX8YGA1</accession>
<evidence type="ECO:0000313" key="2">
    <source>
        <dbReference type="Proteomes" id="UP000826616"/>
    </source>
</evidence>
<name>A0ABX8YGA1_ANETH</name>
<protein>
    <recommendedName>
        <fullName evidence="3">Coat F domain-containing protein</fullName>
    </recommendedName>
</protein>
<proteinExistence type="predicted"/>
<gene>
    <name evidence="1" type="ORF">K3F53_09285</name>
</gene>
<dbReference type="Proteomes" id="UP000826616">
    <property type="component" value="Chromosome"/>
</dbReference>
<evidence type="ECO:0008006" key="3">
    <source>
        <dbReference type="Google" id="ProtNLM"/>
    </source>
</evidence>
<organism evidence="1 2">
    <name type="scientific">Aneurinibacillus thermoaerophilus</name>
    <dbReference type="NCBI Taxonomy" id="143495"/>
    <lineage>
        <taxon>Bacteria</taxon>
        <taxon>Bacillati</taxon>
        <taxon>Bacillota</taxon>
        <taxon>Bacilli</taxon>
        <taxon>Bacillales</taxon>
        <taxon>Paenibacillaceae</taxon>
        <taxon>Aneurinibacillus group</taxon>
        <taxon>Aneurinibacillus</taxon>
    </lineage>
</organism>
<reference evidence="1 2" key="1">
    <citation type="submission" date="2021-08" db="EMBL/GenBank/DDBJ databases">
        <title>Complete genome sequence of the strain Aneurinibacillus thermoaerophilus CCM 8960.</title>
        <authorList>
            <person name="Musilova J."/>
            <person name="Kourilova X."/>
            <person name="Pernicova I."/>
            <person name="Bezdicek M."/>
            <person name="Lengerova M."/>
            <person name="Obruca S."/>
            <person name="Sedlar K."/>
        </authorList>
    </citation>
    <scope>NUCLEOTIDE SEQUENCE [LARGE SCALE GENOMIC DNA]</scope>
    <source>
        <strain evidence="1 2">CCM 8960</strain>
    </source>
</reference>
<dbReference type="GeneID" id="97141560"/>
<evidence type="ECO:0000313" key="1">
    <source>
        <dbReference type="EMBL" id="QYY44335.1"/>
    </source>
</evidence>
<sequence length="86" mass="10075">MSSPEKLFRCFQEARRSQAQYSKCLQDICSDGEEKLFQELAMDAAKQVKKIKDFYRTYYGTNLTSCHCRKERGDLSKKFFGGIAKW</sequence>
<dbReference type="RefSeq" id="WP_082705981.1">
    <property type="nucleotide sequence ID" value="NZ_CP080764.1"/>
</dbReference>
<keyword evidence="2" id="KW-1185">Reference proteome</keyword>
<dbReference type="EMBL" id="CP080764">
    <property type="protein sequence ID" value="QYY44335.1"/>
    <property type="molecule type" value="Genomic_DNA"/>
</dbReference>